<proteinExistence type="predicted"/>
<dbReference type="AlphaFoldDB" id="A0AA86VSW0"/>
<gene>
    <name evidence="1" type="ORF">AYBTSS11_LOCUS25148</name>
</gene>
<evidence type="ECO:0000313" key="2">
    <source>
        <dbReference type="Proteomes" id="UP001189624"/>
    </source>
</evidence>
<protein>
    <submittedName>
        <fullName evidence="1">Uncharacterized protein</fullName>
    </submittedName>
</protein>
<dbReference type="EMBL" id="OY731406">
    <property type="protein sequence ID" value="CAJ1973088.1"/>
    <property type="molecule type" value="Genomic_DNA"/>
</dbReference>
<keyword evidence="2" id="KW-1185">Reference proteome</keyword>
<dbReference type="Proteomes" id="UP001189624">
    <property type="component" value="Chromosome 9"/>
</dbReference>
<dbReference type="Gramene" id="rna-AYBTSS11_LOCUS25148">
    <property type="protein sequence ID" value="CAJ1973088.1"/>
    <property type="gene ID" value="gene-AYBTSS11_LOCUS25148"/>
</dbReference>
<reference evidence="1" key="1">
    <citation type="submission" date="2023-10" db="EMBL/GenBank/DDBJ databases">
        <authorList>
            <person name="Domelevo Entfellner J.-B."/>
        </authorList>
    </citation>
    <scope>NUCLEOTIDE SEQUENCE</scope>
</reference>
<organism evidence="1 2">
    <name type="scientific">Sphenostylis stenocarpa</name>
    <dbReference type="NCBI Taxonomy" id="92480"/>
    <lineage>
        <taxon>Eukaryota</taxon>
        <taxon>Viridiplantae</taxon>
        <taxon>Streptophyta</taxon>
        <taxon>Embryophyta</taxon>
        <taxon>Tracheophyta</taxon>
        <taxon>Spermatophyta</taxon>
        <taxon>Magnoliopsida</taxon>
        <taxon>eudicotyledons</taxon>
        <taxon>Gunneridae</taxon>
        <taxon>Pentapetalae</taxon>
        <taxon>rosids</taxon>
        <taxon>fabids</taxon>
        <taxon>Fabales</taxon>
        <taxon>Fabaceae</taxon>
        <taxon>Papilionoideae</taxon>
        <taxon>50 kb inversion clade</taxon>
        <taxon>NPAAA clade</taxon>
        <taxon>indigoferoid/millettioid clade</taxon>
        <taxon>Phaseoleae</taxon>
        <taxon>Sphenostylis</taxon>
    </lineage>
</organism>
<sequence length="67" mass="7434">SLKNYRVVPTASSDGGDNGNIQCIFLNNSKTDSVDDEKIREQASKSEDYVKFKFGQEEGNNYALNAL</sequence>
<accession>A0AA86VSW0</accession>
<name>A0AA86VSW0_9FABA</name>
<feature type="non-terminal residue" evidence="1">
    <location>
        <position position="1"/>
    </location>
</feature>
<evidence type="ECO:0000313" key="1">
    <source>
        <dbReference type="EMBL" id="CAJ1973088.1"/>
    </source>
</evidence>